<evidence type="ECO:0000313" key="3">
    <source>
        <dbReference type="Proteomes" id="UP000000271"/>
    </source>
</evidence>
<reference evidence="2" key="1">
    <citation type="submission" date="2009-10" db="EMBL/GenBank/DDBJ databases">
        <title>Complete sequence of Bacillus selenitireducens MLS10.</title>
        <authorList>
            <consortium name="US DOE Joint Genome Institute"/>
            <person name="Lucas S."/>
            <person name="Copeland A."/>
            <person name="Lapidus A."/>
            <person name="Glavina del Rio T."/>
            <person name="Dalin E."/>
            <person name="Tice H."/>
            <person name="Bruce D."/>
            <person name="Goodwin L."/>
            <person name="Pitluck S."/>
            <person name="Sims D."/>
            <person name="Brettin T."/>
            <person name="Detter J.C."/>
            <person name="Han C."/>
            <person name="Larimer F."/>
            <person name="Land M."/>
            <person name="Hauser L."/>
            <person name="Kyrpides N."/>
            <person name="Ovchinnikova G."/>
            <person name="Stolz J."/>
        </authorList>
    </citation>
    <scope>NUCLEOTIDE SEQUENCE [LARGE SCALE GENOMIC DNA]</scope>
    <source>
        <strain evidence="2">MLS10</strain>
    </source>
</reference>
<dbReference type="EMBL" id="CP001791">
    <property type="protein sequence ID" value="ADI00006.1"/>
    <property type="molecule type" value="Genomic_DNA"/>
</dbReference>
<name>D6XX29_BACIE</name>
<keyword evidence="3" id="KW-1185">Reference proteome</keyword>
<dbReference type="Proteomes" id="UP000000271">
    <property type="component" value="Chromosome"/>
</dbReference>
<proteinExistence type="predicted"/>
<gene>
    <name evidence="2" type="ordered locus">Bsel_2504</name>
</gene>
<evidence type="ECO:0000259" key="1">
    <source>
        <dbReference type="Pfam" id="PF13460"/>
    </source>
</evidence>
<dbReference type="RefSeq" id="WP_013173427.1">
    <property type="nucleotide sequence ID" value="NC_014219.1"/>
</dbReference>
<dbReference type="eggNOG" id="COG0702">
    <property type="taxonomic scope" value="Bacteria"/>
</dbReference>
<dbReference type="InterPro" id="IPR036291">
    <property type="entry name" value="NAD(P)-bd_dom_sf"/>
</dbReference>
<protein>
    <submittedName>
        <fullName evidence="2">NADH-flavin reductase-like protein</fullName>
    </submittedName>
</protein>
<accession>D6XX29</accession>
<dbReference type="Gene3D" id="3.40.50.720">
    <property type="entry name" value="NAD(P)-binding Rossmann-like Domain"/>
    <property type="match status" value="1"/>
</dbReference>
<dbReference type="SUPFAM" id="SSF51735">
    <property type="entry name" value="NAD(P)-binding Rossmann-fold domains"/>
    <property type="match status" value="1"/>
</dbReference>
<dbReference type="GO" id="GO:0016646">
    <property type="term" value="F:oxidoreductase activity, acting on the CH-NH group of donors, NAD or NADP as acceptor"/>
    <property type="evidence" value="ECO:0007669"/>
    <property type="project" value="TreeGrafter"/>
</dbReference>
<dbReference type="InterPro" id="IPR051606">
    <property type="entry name" value="Polyketide_Oxido-like"/>
</dbReference>
<dbReference type="PANTHER" id="PTHR43355:SF2">
    <property type="entry name" value="FLAVIN REDUCTASE (NADPH)"/>
    <property type="match status" value="1"/>
</dbReference>
<dbReference type="HOGENOM" id="CLU_025711_4_5_9"/>
<dbReference type="Pfam" id="PF13460">
    <property type="entry name" value="NAD_binding_10"/>
    <property type="match status" value="1"/>
</dbReference>
<dbReference type="KEGG" id="bse:Bsel_2504"/>
<sequence length="213" mass="23424">MHITLIGSTGRTGRHLLSMLHDVHELTLPVRNRAALPDTLSDRHTVIEGDILDEDVLQTAIHSDTDLVISCLSTDKQQLLSKVSTPLINRIRSAGGPPLITIGTAGILDARGETGKYRFETSESKRRSTVAAKDHLAFYHALKDSSLNWTIICPTYLPDDDAIRQVVFEADVLPEGVSRIGTATLAAFIADHLHDSAFQHKRIGVAEEETQRM</sequence>
<dbReference type="InterPro" id="IPR016040">
    <property type="entry name" value="NAD(P)-bd_dom"/>
</dbReference>
<evidence type="ECO:0000313" key="2">
    <source>
        <dbReference type="EMBL" id="ADI00006.1"/>
    </source>
</evidence>
<organism evidence="2 3">
    <name type="scientific">Bacillus selenitireducens (strain ATCC 700615 / DSM 15326 / MLS10)</name>
    <dbReference type="NCBI Taxonomy" id="439292"/>
    <lineage>
        <taxon>Bacteria</taxon>
        <taxon>Bacillati</taxon>
        <taxon>Bacillota</taxon>
        <taxon>Bacilli</taxon>
        <taxon>Bacillales</taxon>
        <taxon>Bacillaceae</taxon>
        <taxon>Salisediminibacterium</taxon>
    </lineage>
</organism>
<dbReference type="STRING" id="439292.Bsel_2504"/>
<dbReference type="PANTHER" id="PTHR43355">
    <property type="entry name" value="FLAVIN REDUCTASE (NADPH)"/>
    <property type="match status" value="1"/>
</dbReference>
<dbReference type="AlphaFoldDB" id="D6XX29"/>
<dbReference type="OrthoDB" id="9785372at2"/>
<feature type="domain" description="NAD(P)-binding" evidence="1">
    <location>
        <begin position="7"/>
        <end position="195"/>
    </location>
</feature>